<evidence type="ECO:0000313" key="2">
    <source>
        <dbReference type="Proteomes" id="UP000595437"/>
    </source>
</evidence>
<gene>
    <name evidence="1" type="ORF">FKW44_017094</name>
</gene>
<dbReference type="Proteomes" id="UP000595437">
    <property type="component" value="Chromosome 11"/>
</dbReference>
<dbReference type="PANTHER" id="PTHR46114:SF1">
    <property type="entry name" value="ZAD DOMAIN-CONTAINING PROTEIN"/>
    <property type="match status" value="1"/>
</dbReference>
<dbReference type="EMBL" id="CP045900">
    <property type="protein sequence ID" value="QQP42429.1"/>
    <property type="molecule type" value="Genomic_DNA"/>
</dbReference>
<proteinExistence type="predicted"/>
<dbReference type="PANTHER" id="PTHR46114">
    <property type="entry name" value="APPLE DOMAIN-CONTAINING PROTEIN"/>
    <property type="match status" value="1"/>
</dbReference>
<accession>A0A7T8K1N9</accession>
<keyword evidence="2" id="KW-1185">Reference proteome</keyword>
<feature type="non-terminal residue" evidence="1">
    <location>
        <position position="1"/>
    </location>
</feature>
<protein>
    <submittedName>
        <fullName evidence="1">Uncharacterized protein</fullName>
    </submittedName>
</protein>
<sequence>DMAEFFEMEDKMTFCRDINGLLKELGCDHDPADWRLFIDSGKNSLKVVLLHNGNEKPSVPLAHAFGMTETYETMQQLLDAIKYNDMNMMGDFCWFLHRETDTEQHKRQAKCLKRFLLHFNGIFLQSL</sequence>
<dbReference type="OrthoDB" id="8063408at2759"/>
<name>A0A7T8K1N9_CALRO</name>
<evidence type="ECO:0000313" key="1">
    <source>
        <dbReference type="EMBL" id="QQP42429.1"/>
    </source>
</evidence>
<reference evidence="2" key="1">
    <citation type="submission" date="2021-01" db="EMBL/GenBank/DDBJ databases">
        <title>Caligus Genome Assembly.</title>
        <authorList>
            <person name="Gallardo-Escarate C."/>
        </authorList>
    </citation>
    <scope>NUCLEOTIDE SEQUENCE [LARGE SCALE GENOMIC DNA]</scope>
</reference>
<organism evidence="1 2">
    <name type="scientific">Caligus rogercresseyi</name>
    <name type="common">Sea louse</name>
    <dbReference type="NCBI Taxonomy" id="217165"/>
    <lineage>
        <taxon>Eukaryota</taxon>
        <taxon>Metazoa</taxon>
        <taxon>Ecdysozoa</taxon>
        <taxon>Arthropoda</taxon>
        <taxon>Crustacea</taxon>
        <taxon>Multicrustacea</taxon>
        <taxon>Hexanauplia</taxon>
        <taxon>Copepoda</taxon>
        <taxon>Siphonostomatoida</taxon>
        <taxon>Caligidae</taxon>
        <taxon>Caligus</taxon>
    </lineage>
</organism>
<dbReference type="AlphaFoldDB" id="A0A7T8K1N9"/>